<dbReference type="PANTHER" id="PTHR46148:SF60">
    <property type="entry name" value="CHROMO DOMAIN-CONTAINING PROTEIN"/>
    <property type="match status" value="1"/>
</dbReference>
<keyword evidence="3" id="KW-1185">Reference proteome</keyword>
<name>A0AAF0TI69_SOLVR</name>
<accession>A0AAF0TI69</accession>
<reference evidence="2" key="1">
    <citation type="submission" date="2023-08" db="EMBL/GenBank/DDBJ databases">
        <title>A de novo genome assembly of Solanum verrucosum Schlechtendal, a Mexican diploid species geographically isolated from the other diploid A-genome species in potato relatives.</title>
        <authorList>
            <person name="Hosaka K."/>
        </authorList>
    </citation>
    <scope>NUCLEOTIDE SEQUENCE</scope>
    <source>
        <tissue evidence="2">Young leaves</tissue>
    </source>
</reference>
<dbReference type="InterPro" id="IPR056924">
    <property type="entry name" value="SH3_Tf2-1"/>
</dbReference>
<organism evidence="2 3">
    <name type="scientific">Solanum verrucosum</name>
    <dbReference type="NCBI Taxonomy" id="315347"/>
    <lineage>
        <taxon>Eukaryota</taxon>
        <taxon>Viridiplantae</taxon>
        <taxon>Streptophyta</taxon>
        <taxon>Embryophyta</taxon>
        <taxon>Tracheophyta</taxon>
        <taxon>Spermatophyta</taxon>
        <taxon>Magnoliopsida</taxon>
        <taxon>eudicotyledons</taxon>
        <taxon>Gunneridae</taxon>
        <taxon>Pentapetalae</taxon>
        <taxon>asterids</taxon>
        <taxon>lamiids</taxon>
        <taxon>Solanales</taxon>
        <taxon>Solanaceae</taxon>
        <taxon>Solanoideae</taxon>
        <taxon>Solaneae</taxon>
        <taxon>Solanum</taxon>
    </lineage>
</organism>
<evidence type="ECO:0000313" key="3">
    <source>
        <dbReference type="Proteomes" id="UP001234989"/>
    </source>
</evidence>
<feature type="domain" description="Tf2-1-like SH3-like" evidence="1">
    <location>
        <begin position="119"/>
        <end position="183"/>
    </location>
</feature>
<evidence type="ECO:0000259" key="1">
    <source>
        <dbReference type="Pfam" id="PF24626"/>
    </source>
</evidence>
<gene>
    <name evidence="2" type="ORF">MTR67_013194</name>
</gene>
<dbReference type="Gene3D" id="3.30.420.10">
    <property type="entry name" value="Ribonuclease H-like superfamily/Ribonuclease H"/>
    <property type="match status" value="1"/>
</dbReference>
<dbReference type="Pfam" id="PF24626">
    <property type="entry name" value="SH3_Tf2-1"/>
    <property type="match status" value="1"/>
</dbReference>
<dbReference type="SUPFAM" id="SSF53098">
    <property type="entry name" value="Ribonuclease H-like"/>
    <property type="match status" value="1"/>
</dbReference>
<dbReference type="Proteomes" id="UP001234989">
    <property type="component" value="Chromosome 3"/>
</dbReference>
<dbReference type="GO" id="GO:0003676">
    <property type="term" value="F:nucleic acid binding"/>
    <property type="evidence" value="ECO:0007669"/>
    <property type="project" value="InterPro"/>
</dbReference>
<dbReference type="EMBL" id="CP133614">
    <property type="protein sequence ID" value="WMV19809.1"/>
    <property type="molecule type" value="Genomic_DNA"/>
</dbReference>
<dbReference type="InterPro" id="IPR012337">
    <property type="entry name" value="RNaseH-like_sf"/>
</dbReference>
<proteinExistence type="predicted"/>
<sequence length="215" mass="25273">MKKDITEFVAKCPNCQQVKYEHQKPVVDRLTKSTHYILVRVDCNVQQLAKVYVKEIVRLHGVPLSIISDRGTQFTFKFWRKLHDELGIQLTFSTTFHLQSRQENYADHKVRDMAFQTDEKVLLIVSPMKGVMIFGKKVKLNPRYIWPFEILECVEPVAYRLALPPNLSGVQPVFQVFILKRYHSYGDYIIKWDSVLVDKDLQYEEEPIAILDRDV</sequence>
<dbReference type="PANTHER" id="PTHR46148">
    <property type="entry name" value="CHROMO DOMAIN-CONTAINING PROTEIN"/>
    <property type="match status" value="1"/>
</dbReference>
<evidence type="ECO:0000313" key="2">
    <source>
        <dbReference type="EMBL" id="WMV19809.1"/>
    </source>
</evidence>
<protein>
    <recommendedName>
        <fullName evidence="1">Tf2-1-like SH3-like domain-containing protein</fullName>
    </recommendedName>
</protein>
<dbReference type="AlphaFoldDB" id="A0AAF0TI69"/>
<dbReference type="InterPro" id="IPR036397">
    <property type="entry name" value="RNaseH_sf"/>
</dbReference>